<keyword evidence="2" id="KW-1185">Reference proteome</keyword>
<evidence type="ECO:0000313" key="1">
    <source>
        <dbReference type="EMBL" id="TKK69012.1"/>
    </source>
</evidence>
<gene>
    <name evidence="1" type="ORF">FC093_09985</name>
</gene>
<comment type="caution">
    <text evidence="1">The sequence shown here is derived from an EMBL/GenBank/DDBJ whole genome shotgun (WGS) entry which is preliminary data.</text>
</comment>
<organism evidence="1 2">
    <name type="scientific">Ilyomonas limi</name>
    <dbReference type="NCBI Taxonomy" id="2575867"/>
    <lineage>
        <taxon>Bacteria</taxon>
        <taxon>Pseudomonadati</taxon>
        <taxon>Bacteroidota</taxon>
        <taxon>Chitinophagia</taxon>
        <taxon>Chitinophagales</taxon>
        <taxon>Chitinophagaceae</taxon>
        <taxon>Ilyomonas</taxon>
    </lineage>
</organism>
<dbReference type="EMBL" id="SZQL01000006">
    <property type="protein sequence ID" value="TKK69012.1"/>
    <property type="molecule type" value="Genomic_DNA"/>
</dbReference>
<accession>A0A4U3L2D4</accession>
<reference evidence="1 2" key="1">
    <citation type="submission" date="2019-05" db="EMBL/GenBank/DDBJ databases">
        <title>Panacibacter sp. strain 17mud1-8 Genome sequencing and assembly.</title>
        <authorList>
            <person name="Chhetri G."/>
        </authorList>
    </citation>
    <scope>NUCLEOTIDE SEQUENCE [LARGE SCALE GENOMIC DNA]</scope>
    <source>
        <strain evidence="1 2">17mud1-8</strain>
    </source>
</reference>
<dbReference type="AlphaFoldDB" id="A0A4U3L2D4"/>
<protein>
    <submittedName>
        <fullName evidence="1">Uncharacterized protein</fullName>
    </submittedName>
</protein>
<proteinExistence type="predicted"/>
<dbReference type="Proteomes" id="UP000305848">
    <property type="component" value="Unassembled WGS sequence"/>
</dbReference>
<sequence>MEIRNLLILLIVCCLACNNTQEEKPGKLTSETNSDVPFSKTKWATKDGEDYPYRDKMLKDLMANYSLHGLKKDTLEKLLGPPDRTNNGYLYYNIAQKRLGFLPLHIKTLVFKLTKDSIVEWRKIHE</sequence>
<evidence type="ECO:0000313" key="2">
    <source>
        <dbReference type="Proteomes" id="UP000305848"/>
    </source>
</evidence>
<dbReference type="OrthoDB" id="767755at2"/>
<name>A0A4U3L2D4_9BACT</name>
<dbReference type="RefSeq" id="WP_137261631.1">
    <property type="nucleotide sequence ID" value="NZ_SZQL01000006.1"/>
</dbReference>